<dbReference type="AlphaFoldDB" id="A0A6J4UNR4"/>
<evidence type="ECO:0000313" key="2">
    <source>
        <dbReference type="EMBL" id="CAA9554218.1"/>
    </source>
</evidence>
<dbReference type="InterPro" id="IPR012861">
    <property type="entry name" value="DUF1634"/>
</dbReference>
<keyword evidence="1" id="KW-1133">Transmembrane helix</keyword>
<feature type="transmembrane region" description="Helical" evidence="1">
    <location>
        <begin position="100"/>
        <end position="120"/>
    </location>
</feature>
<dbReference type="EMBL" id="CADCWK010000109">
    <property type="protein sequence ID" value="CAA9554218.1"/>
    <property type="molecule type" value="Genomic_DNA"/>
</dbReference>
<feature type="transmembrane region" description="Helical" evidence="1">
    <location>
        <begin position="72"/>
        <end position="93"/>
    </location>
</feature>
<dbReference type="Pfam" id="PF07843">
    <property type="entry name" value="DUF1634"/>
    <property type="match status" value="1"/>
</dbReference>
<protein>
    <recommendedName>
        <fullName evidence="3">DUF1634 domain-containing protein</fullName>
    </recommendedName>
</protein>
<sequence>MTSTQAPTDPVMLVYRIARAALVAGFVLAVSLVAIAVALVVITGDPIAGSTMDIGDLPAAVRDGDPSAVAELAILAVVLTPILTTLCVIAGFLRIGDRRYAAISVLVLVVLSASMVVALLR</sequence>
<name>A0A6J4UNR4_9BACT</name>
<evidence type="ECO:0000256" key="1">
    <source>
        <dbReference type="SAM" id="Phobius"/>
    </source>
</evidence>
<feature type="transmembrane region" description="Helical" evidence="1">
    <location>
        <begin position="20"/>
        <end position="42"/>
    </location>
</feature>
<organism evidence="2">
    <name type="scientific">uncultured Thermomicrobiales bacterium</name>
    <dbReference type="NCBI Taxonomy" id="1645740"/>
    <lineage>
        <taxon>Bacteria</taxon>
        <taxon>Pseudomonadati</taxon>
        <taxon>Thermomicrobiota</taxon>
        <taxon>Thermomicrobia</taxon>
        <taxon>Thermomicrobiales</taxon>
        <taxon>environmental samples</taxon>
    </lineage>
</organism>
<accession>A0A6J4UNR4</accession>
<proteinExistence type="predicted"/>
<evidence type="ECO:0008006" key="3">
    <source>
        <dbReference type="Google" id="ProtNLM"/>
    </source>
</evidence>
<keyword evidence="1" id="KW-0472">Membrane</keyword>
<gene>
    <name evidence="2" type="ORF">AVDCRST_MAG33-1147</name>
</gene>
<reference evidence="2" key="1">
    <citation type="submission" date="2020-02" db="EMBL/GenBank/DDBJ databases">
        <authorList>
            <person name="Meier V. D."/>
        </authorList>
    </citation>
    <scope>NUCLEOTIDE SEQUENCE</scope>
    <source>
        <strain evidence="2">AVDCRST_MAG33</strain>
    </source>
</reference>
<keyword evidence="1" id="KW-0812">Transmembrane</keyword>